<reference evidence="4 5" key="1">
    <citation type="submission" date="2021-09" db="EMBL/GenBank/DDBJ databases">
        <title>Genomic insights and catalytic innovation underlie evolution of tropane alkaloids biosynthesis.</title>
        <authorList>
            <person name="Wang Y.-J."/>
            <person name="Tian T."/>
            <person name="Huang J.-P."/>
            <person name="Huang S.-X."/>
        </authorList>
    </citation>
    <scope>NUCLEOTIDE SEQUENCE [LARGE SCALE GENOMIC DNA]</scope>
    <source>
        <strain evidence="4">KIB-2018</strain>
        <tissue evidence="4">Leaf</tissue>
    </source>
</reference>
<dbReference type="GO" id="GO:0009506">
    <property type="term" value="C:plasmodesma"/>
    <property type="evidence" value="ECO:0007669"/>
    <property type="project" value="TreeGrafter"/>
</dbReference>
<dbReference type="PANTHER" id="PTHR31415">
    <property type="entry name" value="OS05G0367900 PROTEIN"/>
    <property type="match status" value="1"/>
</dbReference>
<evidence type="ECO:0000313" key="5">
    <source>
        <dbReference type="Proteomes" id="UP001159364"/>
    </source>
</evidence>
<dbReference type="SUPFAM" id="SSF117070">
    <property type="entry name" value="LEA14-like"/>
    <property type="match status" value="1"/>
</dbReference>
<name>A0AAV8TMH8_9ROSI</name>
<protein>
    <submittedName>
        <fullName evidence="4">Uncharacterized protein</fullName>
    </submittedName>
</protein>
<dbReference type="GO" id="GO:0005886">
    <property type="term" value="C:plasma membrane"/>
    <property type="evidence" value="ECO:0007669"/>
    <property type="project" value="TreeGrafter"/>
</dbReference>
<feature type="transmembrane region" description="Helical" evidence="3">
    <location>
        <begin position="35"/>
        <end position="62"/>
    </location>
</feature>
<evidence type="ECO:0000313" key="4">
    <source>
        <dbReference type="EMBL" id="KAJ8768130.1"/>
    </source>
</evidence>
<dbReference type="InterPro" id="IPR044839">
    <property type="entry name" value="NDR1-like"/>
</dbReference>
<organism evidence="4 5">
    <name type="scientific">Erythroxylum novogranatense</name>
    <dbReference type="NCBI Taxonomy" id="1862640"/>
    <lineage>
        <taxon>Eukaryota</taxon>
        <taxon>Viridiplantae</taxon>
        <taxon>Streptophyta</taxon>
        <taxon>Embryophyta</taxon>
        <taxon>Tracheophyta</taxon>
        <taxon>Spermatophyta</taxon>
        <taxon>Magnoliopsida</taxon>
        <taxon>eudicotyledons</taxon>
        <taxon>Gunneridae</taxon>
        <taxon>Pentapetalae</taxon>
        <taxon>rosids</taxon>
        <taxon>fabids</taxon>
        <taxon>Malpighiales</taxon>
        <taxon>Erythroxylaceae</taxon>
        <taxon>Erythroxylum</taxon>
    </lineage>
</organism>
<proteinExistence type="predicted"/>
<dbReference type="GO" id="GO:0098542">
    <property type="term" value="P:defense response to other organism"/>
    <property type="evidence" value="ECO:0007669"/>
    <property type="project" value="InterPro"/>
</dbReference>
<accession>A0AAV8TMH8</accession>
<keyword evidence="5" id="KW-1185">Reference proteome</keyword>
<comment type="subcellular location">
    <subcellularLocation>
        <location evidence="1">Membrane</location>
    </subcellularLocation>
</comment>
<evidence type="ECO:0000256" key="3">
    <source>
        <dbReference type="SAM" id="Phobius"/>
    </source>
</evidence>
<dbReference type="Proteomes" id="UP001159364">
    <property type="component" value="Linkage Group LG04"/>
</dbReference>
<feature type="transmembrane region" description="Helical" evidence="3">
    <location>
        <begin position="236"/>
        <end position="254"/>
    </location>
</feature>
<keyword evidence="2 3" id="KW-0472">Membrane</keyword>
<dbReference type="PANTHER" id="PTHR31415:SF178">
    <property type="entry name" value="PROTEIN, PUTATIVE-RELATED"/>
    <property type="match status" value="1"/>
</dbReference>
<sequence>MSQSNNHSTTVETAVITNGRRNSRAYTAGAQALDFLTFLLFIMILVISISVVPIVTRLLIYVQPAFPKFNVESSSLSILNVSSIGISANWVVTFSAENPNNKNIFYDEIKASVLDDKKAVLSNTTAPAFTLSGKAQSKIETNFTRMLMRVMNCITKNNTLGGEHCGAVNLNVELAARAKYGGWTWPTRRDTVRVSCEDVQVKFKFPSNISKTVELGPSKCDASGNWKGLANKCYTFFWNYVYVVSICFFILCLVI</sequence>
<keyword evidence="3" id="KW-0812">Transmembrane</keyword>
<dbReference type="AlphaFoldDB" id="A0AAV8TMH8"/>
<evidence type="ECO:0000256" key="1">
    <source>
        <dbReference type="ARBA" id="ARBA00004370"/>
    </source>
</evidence>
<dbReference type="EMBL" id="JAIWQS010000004">
    <property type="protein sequence ID" value="KAJ8768130.1"/>
    <property type="molecule type" value="Genomic_DNA"/>
</dbReference>
<evidence type="ECO:0000256" key="2">
    <source>
        <dbReference type="ARBA" id="ARBA00023136"/>
    </source>
</evidence>
<keyword evidence="3" id="KW-1133">Transmembrane helix</keyword>
<comment type="caution">
    <text evidence="4">The sequence shown here is derived from an EMBL/GenBank/DDBJ whole genome shotgun (WGS) entry which is preliminary data.</text>
</comment>
<gene>
    <name evidence="4" type="ORF">K2173_021070</name>
</gene>